<evidence type="ECO:0000313" key="4">
    <source>
        <dbReference type="Proteomes" id="UP000001976"/>
    </source>
</evidence>
<evidence type="ECO:0000313" key="3">
    <source>
        <dbReference type="EMBL" id="CAC49015.1"/>
    </source>
</evidence>
<dbReference type="HOGENOM" id="CLU_1433429_0_0_5"/>
<dbReference type="Proteomes" id="UP000001976">
    <property type="component" value="Plasmid pSymB"/>
</dbReference>
<dbReference type="PIR" id="G95918">
    <property type="entry name" value="G95918"/>
</dbReference>
<geneLocation type="plasmid" evidence="3 4">
    <name>pSymB</name>
</geneLocation>
<dbReference type="eggNOG" id="COG3181">
    <property type="taxonomic scope" value="Bacteria"/>
</dbReference>
<dbReference type="SMR" id="Q92VT4"/>
<accession>Q92VT4</accession>
<keyword evidence="3" id="KW-0614">Plasmid</keyword>
<dbReference type="Gene3D" id="3.40.190.10">
    <property type="entry name" value="Periplasmic binding protein-like II"/>
    <property type="match status" value="1"/>
</dbReference>
<evidence type="ECO:0000256" key="1">
    <source>
        <dbReference type="ARBA" id="ARBA00006987"/>
    </source>
</evidence>
<dbReference type="Pfam" id="PF03401">
    <property type="entry name" value="TctC"/>
    <property type="match status" value="1"/>
</dbReference>
<feature type="region of interest" description="Disordered" evidence="2">
    <location>
        <begin position="166"/>
        <end position="189"/>
    </location>
</feature>
<dbReference type="EMBL" id="AL591985">
    <property type="protein sequence ID" value="CAC49015.1"/>
    <property type="molecule type" value="Genomic_DNA"/>
</dbReference>
<dbReference type="PANTHER" id="PTHR42928:SF5">
    <property type="entry name" value="BLR1237 PROTEIN"/>
    <property type="match status" value="1"/>
</dbReference>
<dbReference type="PANTHER" id="PTHR42928">
    <property type="entry name" value="TRICARBOXYLATE-BINDING PROTEIN"/>
    <property type="match status" value="1"/>
</dbReference>
<protein>
    <submittedName>
        <fullName evidence="3">Uncharacterized protein</fullName>
    </submittedName>
</protein>
<dbReference type="InterPro" id="IPR005064">
    <property type="entry name" value="BUG"/>
</dbReference>
<dbReference type="EnsemblBacteria" id="CAC49015">
    <property type="protein sequence ID" value="CAC49015"/>
    <property type="gene ID" value="SM_b21043"/>
</dbReference>
<gene>
    <name evidence="3" type="ORF">SM_b21043</name>
</gene>
<keyword evidence="4" id="KW-1185">Reference proteome</keyword>
<dbReference type="AlphaFoldDB" id="Q92VT4"/>
<reference evidence="4" key="2">
    <citation type="journal article" date="2001" name="Science">
        <title>The composite genome of the legume symbiont Sinorhizobium meliloti.</title>
        <authorList>
            <person name="Galibert F."/>
            <person name="Finan T.M."/>
            <person name="Long S.R."/>
            <person name="Puehler A."/>
            <person name="Abola P."/>
            <person name="Ampe F."/>
            <person name="Barloy-Hubler F."/>
            <person name="Barnett M.J."/>
            <person name="Becker A."/>
            <person name="Boistard P."/>
            <person name="Bothe G."/>
            <person name="Boutry M."/>
            <person name="Bowser L."/>
            <person name="Buhrmester J."/>
            <person name="Cadieu E."/>
            <person name="Capela D."/>
            <person name="Chain P."/>
            <person name="Cowie A."/>
            <person name="Davis R.W."/>
            <person name="Dreano S."/>
            <person name="Federspiel N.A."/>
            <person name="Fisher R.F."/>
            <person name="Gloux S."/>
            <person name="Godrie T."/>
            <person name="Goffeau A."/>
            <person name="Golding B."/>
            <person name="Gouzy J."/>
            <person name="Gurjal M."/>
            <person name="Hernandez-Lucas I."/>
            <person name="Hong A."/>
            <person name="Huizar L."/>
            <person name="Hyman R.W."/>
            <person name="Jones T."/>
            <person name="Kahn D."/>
            <person name="Kahn M.L."/>
            <person name="Kalman S."/>
            <person name="Keating D.H."/>
            <person name="Kiss E."/>
            <person name="Komp C."/>
            <person name="Lelaure V."/>
            <person name="Masuy D."/>
            <person name="Palm C."/>
            <person name="Peck M.C."/>
            <person name="Pohl T.M."/>
            <person name="Portetelle D."/>
            <person name="Purnelle B."/>
            <person name="Ramsperger U."/>
            <person name="Surzycki R."/>
            <person name="Thebault P."/>
            <person name="Vandenbol M."/>
            <person name="Vorhoelter F.J."/>
            <person name="Weidner S."/>
            <person name="Wells D.H."/>
            <person name="Wong K."/>
            <person name="Yeh K.-C."/>
            <person name="Batut J."/>
        </authorList>
    </citation>
    <scope>NUCLEOTIDE SEQUENCE [LARGE SCALE GENOMIC DNA]</scope>
    <source>
        <strain evidence="4">1021</strain>
        <plasmid evidence="4">Plasmid pSymB</plasmid>
    </source>
</reference>
<sequence length="189" mass="20345">MPIMFDSLPSSSGQIKAGTPRALAVTTAERASSFPDIPTITESGIPGYEIHIPGMRSSLRPTPQPVIARLNEAPKNAMAGSSGAETHGGIQRQDRGLDARGARLGTAFAAFWHPSIGRQPWCDFLRLGPDDRHRFRMGRIGLTTELPSQVRKANSSCSPARVLHRPARALPWPPDPGEDGKARLSPIAN</sequence>
<comment type="similarity">
    <text evidence="1">Belongs to the UPF0065 (bug) family.</text>
</comment>
<reference evidence="3 4" key="1">
    <citation type="journal article" date="2001" name="Proc. Natl. Acad. Sci. U.S.A.">
        <title>The complete sequence of the 1,683-kb pSymB megaplasmid from the N2-fixing endosymbiont Sinorhizobium meliloti.</title>
        <authorList>
            <person name="Finan T.M."/>
            <person name="Weidner S."/>
            <person name="Wong K."/>
            <person name="Buhrmester J."/>
            <person name="Chain P."/>
            <person name="Vorholter F.J."/>
            <person name="Hernandez-Lucas I."/>
            <person name="Becker A."/>
            <person name="Cowie A."/>
            <person name="Gouzy J."/>
            <person name="Golding B."/>
            <person name="Puhler A."/>
        </authorList>
    </citation>
    <scope>NUCLEOTIDE SEQUENCE [LARGE SCALE GENOMIC DNA]</scope>
    <source>
        <strain evidence="3 4">1021</strain>
        <plasmid evidence="4">Plasmid pSymB</plasmid>
    </source>
</reference>
<dbReference type="OrthoDB" id="8443386at2"/>
<name>Q92VT4_RHIME</name>
<proteinExistence type="inferred from homology"/>
<organism evidence="3 4">
    <name type="scientific">Rhizobium meliloti (strain 1021)</name>
    <name type="common">Ensifer meliloti</name>
    <name type="synonym">Sinorhizobium meliloti</name>
    <dbReference type="NCBI Taxonomy" id="266834"/>
    <lineage>
        <taxon>Bacteria</taxon>
        <taxon>Pseudomonadati</taxon>
        <taxon>Pseudomonadota</taxon>
        <taxon>Alphaproteobacteria</taxon>
        <taxon>Hyphomicrobiales</taxon>
        <taxon>Rhizobiaceae</taxon>
        <taxon>Sinorhizobium/Ensifer group</taxon>
        <taxon>Sinorhizobium</taxon>
    </lineage>
</organism>
<evidence type="ECO:0000256" key="2">
    <source>
        <dbReference type="SAM" id="MobiDB-lite"/>
    </source>
</evidence>
<dbReference type="KEGG" id="sme:SM_b21043"/>